<dbReference type="AlphaFoldDB" id="A0A060I8Q1"/>
<gene>
    <name evidence="1" type="ORF">IE4771_CH02880</name>
</gene>
<protein>
    <submittedName>
        <fullName evidence="1">Uncharacterized protein</fullName>
    </submittedName>
</protein>
<evidence type="ECO:0000313" key="1">
    <source>
        <dbReference type="EMBL" id="AIC27976.1"/>
    </source>
</evidence>
<name>A0A060I8Q1_RHIET</name>
<accession>A0A060I8Q1</accession>
<dbReference type="Proteomes" id="UP000027180">
    <property type="component" value="Chromosome"/>
</dbReference>
<evidence type="ECO:0000313" key="2">
    <source>
        <dbReference type="Proteomes" id="UP000027180"/>
    </source>
</evidence>
<dbReference type="KEGG" id="rei:IE4771_CH02880"/>
<reference evidence="1 2" key="1">
    <citation type="submission" date="2013-12" db="EMBL/GenBank/DDBJ databases">
        <title>Complete genome sequence of Rhizobium etli bv. mimosae IE4771.</title>
        <authorList>
            <person name="Bustos P."/>
            <person name="Santamaria R.I."/>
            <person name="Lozano L."/>
            <person name="Ormeno-Orrillo E."/>
            <person name="Rogel M.A."/>
            <person name="Romero D."/>
            <person name="Cevallos M.A."/>
            <person name="Martinez-Romero E."/>
            <person name="Gonzalez V."/>
        </authorList>
    </citation>
    <scope>NUCLEOTIDE SEQUENCE [LARGE SCALE GENOMIC DNA]</scope>
    <source>
        <strain evidence="1 2">IE4771</strain>
    </source>
</reference>
<dbReference type="EMBL" id="CP006986">
    <property type="protein sequence ID" value="AIC27976.1"/>
    <property type="molecule type" value="Genomic_DNA"/>
</dbReference>
<organism evidence="1 2">
    <name type="scientific">Rhizobium etli bv. mimosae str. IE4771</name>
    <dbReference type="NCBI Taxonomy" id="1432050"/>
    <lineage>
        <taxon>Bacteria</taxon>
        <taxon>Pseudomonadati</taxon>
        <taxon>Pseudomonadota</taxon>
        <taxon>Alphaproteobacteria</taxon>
        <taxon>Hyphomicrobiales</taxon>
        <taxon>Rhizobiaceae</taxon>
        <taxon>Rhizobium/Agrobacterium group</taxon>
        <taxon>Rhizobium</taxon>
    </lineage>
</organism>
<sequence length="83" mass="9324">MVLSPLAVTKKWSKEHFVPFWGREASNIRDFRLQPARIGAQICGAAGGRCQRTAAWRAERLTWVGLFAHDFVMGSRSPHEAPC</sequence>
<dbReference type="HOGENOM" id="CLU_2540182_0_0_5"/>
<proteinExistence type="predicted"/>